<dbReference type="GO" id="GO:0004373">
    <property type="term" value="F:alpha-1,4-glucan glucosyltransferase (UDP-glucose donor) activity"/>
    <property type="evidence" value="ECO:0007669"/>
    <property type="project" value="InterPro"/>
</dbReference>
<dbReference type="Gene3D" id="3.40.50.2000">
    <property type="entry name" value="Glycogen Phosphorylase B"/>
    <property type="match status" value="2"/>
</dbReference>
<dbReference type="RefSeq" id="WP_051377696.1">
    <property type="nucleotide sequence ID" value="NZ_AXWS01000001.1"/>
</dbReference>
<organism evidence="11 12">
    <name type="scientific">Derxia gummosa DSM 723</name>
    <dbReference type="NCBI Taxonomy" id="1121388"/>
    <lineage>
        <taxon>Bacteria</taxon>
        <taxon>Pseudomonadati</taxon>
        <taxon>Pseudomonadota</taxon>
        <taxon>Betaproteobacteria</taxon>
        <taxon>Burkholderiales</taxon>
        <taxon>Alcaligenaceae</taxon>
        <taxon>Derxia</taxon>
    </lineage>
</organism>
<keyword evidence="5 8" id="KW-0328">Glycosyltransferase</keyword>
<keyword evidence="7 8" id="KW-0320">Glycogen biosynthesis</keyword>
<dbReference type="HAMAP" id="MF_00484">
    <property type="entry name" value="Glycogen_synth"/>
    <property type="match status" value="1"/>
</dbReference>
<gene>
    <name evidence="8 12" type="primary">glgA</name>
</gene>
<reference evidence="12" key="1">
    <citation type="submission" date="2025-08" db="UniProtKB">
        <authorList>
            <consortium name="RefSeq"/>
        </authorList>
    </citation>
    <scope>IDENTIFICATION</scope>
</reference>
<dbReference type="Proteomes" id="UP000675920">
    <property type="component" value="Unplaced"/>
</dbReference>
<dbReference type="EC" id="2.4.1.21" evidence="8"/>
<dbReference type="CDD" id="cd03791">
    <property type="entry name" value="GT5_Glycogen_synthase_DULL1-like"/>
    <property type="match status" value="1"/>
</dbReference>
<evidence type="ECO:0000256" key="3">
    <source>
        <dbReference type="ARBA" id="ARBA00004964"/>
    </source>
</evidence>
<feature type="domain" description="Starch synthase catalytic" evidence="10">
    <location>
        <begin position="2"/>
        <end position="239"/>
    </location>
</feature>
<dbReference type="PANTHER" id="PTHR45825:SF8">
    <property type="entry name" value="GLYCOGEN SYNTHASE"/>
    <property type="match status" value="1"/>
</dbReference>
<comment type="catalytic activity">
    <reaction evidence="1 8">
        <text>[(1-&gt;4)-alpha-D-glucosyl](n) + ADP-alpha-D-glucose = [(1-&gt;4)-alpha-D-glucosyl](n+1) + ADP + H(+)</text>
        <dbReference type="Rhea" id="RHEA:18189"/>
        <dbReference type="Rhea" id="RHEA-COMP:9584"/>
        <dbReference type="Rhea" id="RHEA-COMP:9587"/>
        <dbReference type="ChEBI" id="CHEBI:15378"/>
        <dbReference type="ChEBI" id="CHEBI:15444"/>
        <dbReference type="ChEBI" id="CHEBI:57498"/>
        <dbReference type="ChEBI" id="CHEBI:456216"/>
        <dbReference type="EC" id="2.4.1.21"/>
    </reaction>
</comment>
<evidence type="ECO:0000256" key="1">
    <source>
        <dbReference type="ARBA" id="ARBA00001478"/>
    </source>
</evidence>
<evidence type="ECO:0000259" key="10">
    <source>
        <dbReference type="Pfam" id="PF08323"/>
    </source>
</evidence>
<comment type="similarity">
    <text evidence="4 8">Belongs to the glycosyltransferase 1 family. Bacterial/plant glycogen synthase subfamily.</text>
</comment>
<dbReference type="PANTHER" id="PTHR45825">
    <property type="entry name" value="GRANULE-BOUND STARCH SYNTHASE 1, CHLOROPLASTIC/AMYLOPLASTIC"/>
    <property type="match status" value="1"/>
</dbReference>
<dbReference type="Pfam" id="PF00534">
    <property type="entry name" value="Glycos_transf_1"/>
    <property type="match status" value="1"/>
</dbReference>
<dbReference type="NCBIfam" id="TIGR02095">
    <property type="entry name" value="glgA"/>
    <property type="match status" value="1"/>
</dbReference>
<evidence type="ECO:0000259" key="9">
    <source>
        <dbReference type="Pfam" id="PF00534"/>
    </source>
</evidence>
<dbReference type="NCBIfam" id="NF001899">
    <property type="entry name" value="PRK00654.1-2"/>
    <property type="match status" value="1"/>
</dbReference>
<dbReference type="OrthoDB" id="9808590at2"/>
<evidence type="ECO:0000313" key="12">
    <source>
        <dbReference type="RefSeq" id="WP_051377696.1"/>
    </source>
</evidence>
<comment type="pathway">
    <text evidence="3 8">Glycan biosynthesis; glycogen biosynthesis.</text>
</comment>
<name>A0A8B6X8H8_9BURK</name>
<keyword evidence="6 8" id="KW-0808">Transferase</keyword>
<accession>A0A8B6X8H8</accession>
<evidence type="ECO:0000256" key="2">
    <source>
        <dbReference type="ARBA" id="ARBA00002764"/>
    </source>
</evidence>
<dbReference type="GO" id="GO:0005978">
    <property type="term" value="P:glycogen biosynthetic process"/>
    <property type="evidence" value="ECO:0007669"/>
    <property type="project" value="UniProtKB-UniRule"/>
</dbReference>
<evidence type="ECO:0000256" key="6">
    <source>
        <dbReference type="ARBA" id="ARBA00022679"/>
    </source>
</evidence>
<dbReference type="GO" id="GO:0009011">
    <property type="term" value="F:alpha-1,4-glucan glucosyltransferase (ADP-glucose donor) activity"/>
    <property type="evidence" value="ECO:0007669"/>
    <property type="project" value="UniProtKB-UniRule"/>
</dbReference>
<dbReference type="InterPro" id="IPR013534">
    <property type="entry name" value="Starch_synth_cat_dom"/>
</dbReference>
<evidence type="ECO:0000256" key="7">
    <source>
        <dbReference type="ARBA" id="ARBA00023056"/>
    </source>
</evidence>
<protein>
    <recommendedName>
        <fullName evidence="8">Glycogen synthase</fullName>
        <ecNumber evidence="8">2.4.1.21</ecNumber>
    </recommendedName>
    <alternativeName>
        <fullName evidence="8">Starch [bacterial glycogen] synthase</fullName>
    </alternativeName>
</protein>
<evidence type="ECO:0000313" key="11">
    <source>
        <dbReference type="Proteomes" id="UP000675920"/>
    </source>
</evidence>
<dbReference type="Pfam" id="PF08323">
    <property type="entry name" value="Glyco_transf_5"/>
    <property type="match status" value="1"/>
</dbReference>
<sequence>MKILFVTSELAGLVKVGGLADVSAALPRALEQVTGDEVRVLLPGYPGVLAGLREAAPVADLPGLAEIPPARLLGARGPDGHDLLVIDCPGLYDRPGTPYTDLAGRDWADNDIRFARLALAAAQLAHGLPGLDWQPDVMHVHDWPAALAPGYVAWNDGRQPVPTVTTIHNLAHQGLFPAGRLGALGVPEAGFAMEGAEFHGQLGFLKAGLWYASEVTTVSPSYADEITTPELGCGLHGLLGGLRDTGRLTGIVNGADDSWHPRDDPYLVRRFDLATRDEKQRNARAVRQRLGLAQRPAPLFSLIARMVWQKGVDLVIDACETLVRAGGQLVVMGTGDAALERRMHTLSHRHPGSVAVRIGYDEPVAHNLFAASDFFLMPSRFEPCGLTQMYAQRFGALPIAHRTGGLRDTIDDGVTGFLFPDSSVRSLLGAVRRALLTFNHRPGMGRMQREAMQREFGWDAPAREYHRVYARVHSRALAAGRTSACHE</sequence>
<proteinExistence type="inferred from homology"/>
<evidence type="ECO:0000256" key="5">
    <source>
        <dbReference type="ARBA" id="ARBA00022676"/>
    </source>
</evidence>
<keyword evidence="11" id="KW-1185">Reference proteome</keyword>
<comment type="function">
    <text evidence="2 8">Synthesizes alpha-1,4-glucan chains using ADP-glucose.</text>
</comment>
<evidence type="ECO:0000256" key="4">
    <source>
        <dbReference type="ARBA" id="ARBA00010281"/>
    </source>
</evidence>
<feature type="binding site" evidence="8">
    <location>
        <position position="15"/>
    </location>
    <ligand>
        <name>ADP-alpha-D-glucose</name>
        <dbReference type="ChEBI" id="CHEBI:57498"/>
    </ligand>
</feature>
<dbReference type="UniPathway" id="UPA00164"/>
<dbReference type="InterPro" id="IPR001296">
    <property type="entry name" value="Glyco_trans_1"/>
</dbReference>
<evidence type="ECO:0000256" key="8">
    <source>
        <dbReference type="HAMAP-Rule" id="MF_00484"/>
    </source>
</evidence>
<dbReference type="SUPFAM" id="SSF53756">
    <property type="entry name" value="UDP-Glycosyltransferase/glycogen phosphorylase"/>
    <property type="match status" value="1"/>
</dbReference>
<dbReference type="InterPro" id="IPR011835">
    <property type="entry name" value="GS/SS"/>
</dbReference>
<dbReference type="AlphaFoldDB" id="A0A8B6X8H8"/>
<feature type="domain" description="Glycosyl transferase family 1" evidence="9">
    <location>
        <begin position="298"/>
        <end position="436"/>
    </location>
</feature>